<keyword evidence="3" id="KW-0804">Transcription</keyword>
<evidence type="ECO:0000256" key="1">
    <source>
        <dbReference type="ARBA" id="ARBA00023015"/>
    </source>
</evidence>
<sequence length="231" mass="25471">MSPKDGQDGQDQWHEDGEGAAAAPKAAPRGRPRSEAVERAIIEGVLSLLEQGDSLADLSIERIARTAGVGKATIYRRWKGKEELFVDVMWAMDEPEAPLPGTSVRDDLVVILGMMRRRGLAKRTSALLQGLLAQAKSYPRLWELYHRNVVDLRRRRTAEVLRRGVDSGELRADLDPDLMVDLITGPMLARTVLRPDAELPEGLAETVVDAVLDGLRRPAPERARDGRATSP</sequence>
<dbReference type="InterPro" id="IPR023772">
    <property type="entry name" value="DNA-bd_HTH_TetR-type_CS"/>
</dbReference>
<dbReference type="InterPro" id="IPR009057">
    <property type="entry name" value="Homeodomain-like_sf"/>
</dbReference>
<evidence type="ECO:0000256" key="5">
    <source>
        <dbReference type="SAM" id="MobiDB-lite"/>
    </source>
</evidence>
<protein>
    <submittedName>
        <fullName evidence="7">TetR family transcriptional regulator</fullName>
    </submittedName>
</protein>
<dbReference type="InterPro" id="IPR001647">
    <property type="entry name" value="HTH_TetR"/>
</dbReference>
<dbReference type="AlphaFoldDB" id="A0A964XQU2"/>
<dbReference type="PANTHER" id="PTHR30055:SF148">
    <property type="entry name" value="TETR-FAMILY TRANSCRIPTIONAL REGULATOR"/>
    <property type="match status" value="1"/>
</dbReference>
<dbReference type="InterPro" id="IPR011075">
    <property type="entry name" value="TetR_C"/>
</dbReference>
<dbReference type="InterPro" id="IPR036271">
    <property type="entry name" value="Tet_transcr_reg_TetR-rel_C_sf"/>
</dbReference>
<keyword evidence="1" id="KW-0805">Transcription regulation</keyword>
<feature type="compositionally biased region" description="Basic and acidic residues" evidence="5">
    <location>
        <begin position="1"/>
        <end position="17"/>
    </location>
</feature>
<dbReference type="OrthoDB" id="9796019at2"/>
<feature type="DNA-binding region" description="H-T-H motif" evidence="4">
    <location>
        <begin position="59"/>
        <end position="78"/>
    </location>
</feature>
<dbReference type="Pfam" id="PF00440">
    <property type="entry name" value="TetR_N"/>
    <property type="match status" value="1"/>
</dbReference>
<dbReference type="SUPFAM" id="SSF46689">
    <property type="entry name" value="Homeodomain-like"/>
    <property type="match status" value="1"/>
</dbReference>
<evidence type="ECO:0000313" key="7">
    <source>
        <dbReference type="EMBL" id="NBE56152.1"/>
    </source>
</evidence>
<gene>
    <name evidence="7" type="ORF">GUY60_32915</name>
</gene>
<organism evidence="7 8">
    <name type="scientific">Streptomyces boluensis</name>
    <dbReference type="NCBI Taxonomy" id="1775135"/>
    <lineage>
        <taxon>Bacteria</taxon>
        <taxon>Bacillati</taxon>
        <taxon>Actinomycetota</taxon>
        <taxon>Actinomycetes</taxon>
        <taxon>Kitasatosporales</taxon>
        <taxon>Streptomycetaceae</taxon>
        <taxon>Streptomyces</taxon>
    </lineage>
</organism>
<dbReference type="RefSeq" id="WP_161704576.1">
    <property type="nucleotide sequence ID" value="NZ_JAAAHS010000431.1"/>
</dbReference>
<proteinExistence type="predicted"/>
<evidence type="ECO:0000259" key="6">
    <source>
        <dbReference type="PROSITE" id="PS50977"/>
    </source>
</evidence>
<evidence type="ECO:0000313" key="8">
    <source>
        <dbReference type="Proteomes" id="UP000598297"/>
    </source>
</evidence>
<evidence type="ECO:0000256" key="3">
    <source>
        <dbReference type="ARBA" id="ARBA00023163"/>
    </source>
</evidence>
<dbReference type="SUPFAM" id="SSF48498">
    <property type="entry name" value="Tetracyclin repressor-like, C-terminal domain"/>
    <property type="match status" value="1"/>
</dbReference>
<accession>A0A964XQU2</accession>
<evidence type="ECO:0000256" key="2">
    <source>
        <dbReference type="ARBA" id="ARBA00023125"/>
    </source>
</evidence>
<evidence type="ECO:0000256" key="4">
    <source>
        <dbReference type="PROSITE-ProRule" id="PRU00335"/>
    </source>
</evidence>
<dbReference type="PROSITE" id="PS01081">
    <property type="entry name" value="HTH_TETR_1"/>
    <property type="match status" value="1"/>
</dbReference>
<dbReference type="Proteomes" id="UP000598297">
    <property type="component" value="Unassembled WGS sequence"/>
</dbReference>
<name>A0A964XQU2_9ACTN</name>
<comment type="caution">
    <text evidence="7">The sequence shown here is derived from an EMBL/GenBank/DDBJ whole genome shotgun (WGS) entry which is preliminary data.</text>
</comment>
<dbReference type="InterPro" id="IPR050109">
    <property type="entry name" value="HTH-type_TetR-like_transc_reg"/>
</dbReference>
<dbReference type="EMBL" id="JAAAHS010000431">
    <property type="protein sequence ID" value="NBE56152.1"/>
    <property type="molecule type" value="Genomic_DNA"/>
</dbReference>
<dbReference type="GO" id="GO:0000976">
    <property type="term" value="F:transcription cis-regulatory region binding"/>
    <property type="evidence" value="ECO:0007669"/>
    <property type="project" value="TreeGrafter"/>
</dbReference>
<dbReference type="GO" id="GO:0003700">
    <property type="term" value="F:DNA-binding transcription factor activity"/>
    <property type="evidence" value="ECO:0007669"/>
    <property type="project" value="TreeGrafter"/>
</dbReference>
<dbReference type="Gene3D" id="1.10.10.60">
    <property type="entry name" value="Homeodomain-like"/>
    <property type="match status" value="1"/>
</dbReference>
<dbReference type="Gene3D" id="1.10.357.10">
    <property type="entry name" value="Tetracycline Repressor, domain 2"/>
    <property type="match status" value="1"/>
</dbReference>
<keyword evidence="2 4" id="KW-0238">DNA-binding</keyword>
<dbReference type="PROSITE" id="PS50977">
    <property type="entry name" value="HTH_TETR_2"/>
    <property type="match status" value="1"/>
</dbReference>
<keyword evidence="8" id="KW-1185">Reference proteome</keyword>
<dbReference type="Pfam" id="PF16859">
    <property type="entry name" value="TetR_C_11"/>
    <property type="match status" value="1"/>
</dbReference>
<feature type="compositionally biased region" description="Low complexity" evidence="5">
    <location>
        <begin position="19"/>
        <end position="29"/>
    </location>
</feature>
<reference evidence="7" key="1">
    <citation type="submission" date="2020-01" db="EMBL/GenBank/DDBJ databases">
        <title>Whole-genome analyses of novel actinobacteria.</title>
        <authorList>
            <person name="Sahin N."/>
        </authorList>
    </citation>
    <scope>NUCLEOTIDE SEQUENCE</scope>
    <source>
        <strain evidence="7">YC537</strain>
    </source>
</reference>
<feature type="domain" description="HTH tetR-type" evidence="6">
    <location>
        <begin position="35"/>
        <end position="96"/>
    </location>
</feature>
<feature type="region of interest" description="Disordered" evidence="5">
    <location>
        <begin position="1"/>
        <end position="34"/>
    </location>
</feature>
<dbReference type="PANTHER" id="PTHR30055">
    <property type="entry name" value="HTH-TYPE TRANSCRIPTIONAL REGULATOR RUTR"/>
    <property type="match status" value="1"/>
</dbReference>